<name>A0A0P9GKT1_9GAMM</name>
<sequence length="93" mass="10368">MRHNIAHALIQDENINFAVVSVVDAAIAQPEQAEKLVETLQAAYGCPVVLMGQDNHQLFGRQDIVDFLNQFEPAQLPWEETEIDIPDPSRGEA</sequence>
<organism evidence="1 2">
    <name type="scientific">Thiohalorhabdus denitrificans</name>
    <dbReference type="NCBI Taxonomy" id="381306"/>
    <lineage>
        <taxon>Bacteria</taxon>
        <taxon>Pseudomonadati</taxon>
        <taxon>Pseudomonadota</taxon>
        <taxon>Gammaproteobacteria</taxon>
        <taxon>Thiohalorhabdales</taxon>
        <taxon>Thiohalorhabdaceae</taxon>
        <taxon>Thiohalorhabdus</taxon>
    </lineage>
</organism>
<dbReference type="Proteomes" id="UP000183104">
    <property type="component" value="Unassembled WGS sequence"/>
</dbReference>
<evidence type="ECO:0000313" key="1">
    <source>
        <dbReference type="EMBL" id="SCY45946.1"/>
    </source>
</evidence>
<reference evidence="2" key="1">
    <citation type="submission" date="2016-10" db="EMBL/GenBank/DDBJ databases">
        <authorList>
            <person name="Varghese N."/>
        </authorList>
    </citation>
    <scope>NUCLEOTIDE SEQUENCE [LARGE SCALE GENOMIC DNA]</scope>
    <source>
        <strain evidence="2">HL 19</strain>
    </source>
</reference>
<dbReference type="RefSeq" id="WP_054965724.1">
    <property type="nucleotide sequence ID" value="NZ_FMUN01000006.1"/>
</dbReference>
<evidence type="ECO:0000313" key="2">
    <source>
        <dbReference type="Proteomes" id="UP000183104"/>
    </source>
</evidence>
<gene>
    <name evidence="1" type="ORF">SAMN05661077_2156</name>
</gene>
<dbReference type="AlphaFoldDB" id="A0A0P9GKT1"/>
<dbReference type="EMBL" id="FMUN01000006">
    <property type="protein sequence ID" value="SCY45946.1"/>
    <property type="molecule type" value="Genomic_DNA"/>
</dbReference>
<dbReference type="OrthoDB" id="960855at2"/>
<keyword evidence="2" id="KW-1185">Reference proteome</keyword>
<proteinExistence type="predicted"/>
<protein>
    <submittedName>
        <fullName evidence="1">Uncharacterized protein</fullName>
    </submittedName>
</protein>
<accession>A0A0P9GKT1</accession>